<dbReference type="EMBL" id="CP009961">
    <property type="protein sequence ID" value="AKG38850.1"/>
    <property type="molecule type" value="Genomic_DNA"/>
</dbReference>
<keyword evidence="1" id="KW-0328">Glycosyltransferase</keyword>
<keyword evidence="2" id="KW-0808">Transferase</keyword>
<organism evidence="5 6">
    <name type="scientific">Infirmifilum uzonense</name>
    <dbReference type="NCBI Taxonomy" id="1550241"/>
    <lineage>
        <taxon>Archaea</taxon>
        <taxon>Thermoproteota</taxon>
        <taxon>Thermoprotei</taxon>
        <taxon>Thermofilales</taxon>
        <taxon>Thermofilaceae</taxon>
        <taxon>Infirmifilum</taxon>
    </lineage>
</organism>
<feature type="domain" description="Glycosyl transferase family 1" evidence="3">
    <location>
        <begin position="325"/>
        <end position="476"/>
    </location>
</feature>
<reference evidence="5 6" key="1">
    <citation type="journal article" date="2015" name="Stand. Genomic Sci.">
        <title>Complete genome sequence of and proposal of Thermofilum uzonense sp. nov. a novel hyperthermophilic crenarchaeon and emended description of the genus Thermofilum.</title>
        <authorList>
            <person name="Toshchakov S.V."/>
            <person name="Korzhenkov A.A."/>
            <person name="Samarov N.I."/>
            <person name="Mazunin I.O."/>
            <person name="Mozhey O.I."/>
            <person name="Shmyr I.S."/>
            <person name="Derbikova K.S."/>
            <person name="Taranov E.A."/>
            <person name="Dominova I.N."/>
            <person name="Bonch-Osmolovskaya E.A."/>
            <person name="Patrushev M.V."/>
            <person name="Podosokorskaya O.A."/>
            <person name="Kublanov I.V."/>
        </authorList>
    </citation>
    <scope>NUCLEOTIDE SEQUENCE [LARGE SCALE GENOMIC DNA]</scope>
    <source>
        <strain evidence="5 6">1807-2</strain>
    </source>
</reference>
<name>A0A0F7FJ28_9CREN</name>
<protein>
    <recommendedName>
        <fullName evidence="7">Glycosyl transferase family 1</fullName>
    </recommendedName>
</protein>
<dbReference type="GO" id="GO:0016757">
    <property type="term" value="F:glycosyltransferase activity"/>
    <property type="evidence" value="ECO:0007669"/>
    <property type="project" value="UniProtKB-KW"/>
</dbReference>
<evidence type="ECO:0000313" key="5">
    <source>
        <dbReference type="EMBL" id="AKG38850.1"/>
    </source>
</evidence>
<dbReference type="STRING" id="1550241.MA03_05650"/>
<evidence type="ECO:0000313" key="6">
    <source>
        <dbReference type="Proteomes" id="UP000067434"/>
    </source>
</evidence>
<keyword evidence="6" id="KW-1185">Reference proteome</keyword>
<dbReference type="HOGENOM" id="CLU_009583_18_5_2"/>
<dbReference type="PANTHER" id="PTHR45825:SF11">
    <property type="entry name" value="ALPHA AMYLASE DOMAIN-CONTAINING PROTEIN"/>
    <property type="match status" value="1"/>
</dbReference>
<evidence type="ECO:0000256" key="1">
    <source>
        <dbReference type="ARBA" id="ARBA00022676"/>
    </source>
</evidence>
<dbReference type="AlphaFoldDB" id="A0A0F7FJ28"/>
<feature type="domain" description="Starch synthase catalytic" evidence="4">
    <location>
        <begin position="4"/>
        <end position="224"/>
    </location>
</feature>
<proteinExistence type="predicted"/>
<dbReference type="SUPFAM" id="SSF53756">
    <property type="entry name" value="UDP-Glycosyltransferase/glycogen phosphorylase"/>
    <property type="match status" value="1"/>
</dbReference>
<dbReference type="Pfam" id="PF08323">
    <property type="entry name" value="Glyco_transf_5"/>
    <property type="match status" value="1"/>
</dbReference>
<dbReference type="PATRIC" id="fig|1550241.5.peg.1184"/>
<dbReference type="Gene3D" id="3.40.50.2000">
    <property type="entry name" value="Glycogen Phosphorylase B"/>
    <property type="match status" value="2"/>
</dbReference>
<dbReference type="PANTHER" id="PTHR45825">
    <property type="entry name" value="GRANULE-BOUND STARCH SYNTHASE 1, CHLOROPLASTIC/AMYLOPLASTIC"/>
    <property type="match status" value="1"/>
</dbReference>
<evidence type="ECO:0000259" key="3">
    <source>
        <dbReference type="Pfam" id="PF00534"/>
    </source>
</evidence>
<accession>A0A0F7FJ28</accession>
<dbReference type="InterPro" id="IPR013534">
    <property type="entry name" value="Starch_synth_cat_dom"/>
</dbReference>
<evidence type="ECO:0000256" key="2">
    <source>
        <dbReference type="ARBA" id="ARBA00022679"/>
    </source>
</evidence>
<evidence type="ECO:0008006" key="7">
    <source>
        <dbReference type="Google" id="ProtNLM"/>
    </source>
</evidence>
<sequence>MKSVWMVTFEAIPFAKVGGLAEVPTNLLVPLSKKGIFSAIIMPSHSPVIDPRAEIVERLIEGKKYVFEKTMYKGIHFLRVHSDFLDDSRVYSEDVLLNKVVDLAKALPYIFTWASDLGLVEPDILHFHDWHSVVPLLKAKEKRGEDEKPYLVYHVHLLVRRKLDWATIEAAGLRRDWVHKAYLNGKTLHVTLREVFNSVEGFAEKLGLAESDQLITVSKSYLEEDLLGFLGRDVTRRGLVVYNGTDWQYETLIQEVLSIHRDKIEKTVGNTSNRSSLRKYLLLHALGQLPKGEPKIPDEKIKEYILERVAPPFREELKLDPFPFDGPLAITTGRLSRQKGFDTMAEAIEILLREFGEARIIFLVLPVWGGEKYVDVLIELSREYPYNVRVIFGIAPSVYKLSHLAADIFVAPSRWEPFGIMAIEALAAGCPVVGSKVGGLKETVLDIHEHDIKGTGLLVPPDNPYELADAMRNMLAFMEASNQGSLERYHRKIGDEKLLSILEEYLDAGEIIRKNAIDRVSSTFTWEKAADMLLEAYSRLAGPNTKGGV</sequence>
<dbReference type="KEGG" id="thf:MA03_05650"/>
<evidence type="ECO:0000259" key="4">
    <source>
        <dbReference type="Pfam" id="PF08323"/>
    </source>
</evidence>
<dbReference type="Pfam" id="PF00534">
    <property type="entry name" value="Glycos_transf_1"/>
    <property type="match status" value="1"/>
</dbReference>
<dbReference type="Proteomes" id="UP000067434">
    <property type="component" value="Chromosome"/>
</dbReference>
<dbReference type="InterPro" id="IPR001296">
    <property type="entry name" value="Glyco_trans_1"/>
</dbReference>
<gene>
    <name evidence="5" type="ORF">MA03_05650</name>
</gene>